<sequence length="69" mass="8000">MEHRHPKRVEDYTTANLILIFVNLLWILGVIWAHFGLAAVILTGWALNQGITRLEQYRASREIQWPSDG</sequence>
<feature type="transmembrane region" description="Helical" evidence="1">
    <location>
        <begin position="20"/>
        <end position="47"/>
    </location>
</feature>
<reference evidence="2 3" key="1">
    <citation type="submission" date="2014-03" db="EMBL/GenBank/DDBJ databases">
        <title>The draft genome sequence of Marivita geojedonensis KCTC 23882.</title>
        <authorList>
            <person name="Lai Q."/>
            <person name="Shao Z."/>
        </authorList>
    </citation>
    <scope>NUCLEOTIDE SEQUENCE [LARGE SCALE GENOMIC DNA]</scope>
    <source>
        <strain evidence="2 3">DPG-138</strain>
    </source>
</reference>
<keyword evidence="1" id="KW-0472">Membrane</keyword>
<dbReference type="OrthoDB" id="7875256at2"/>
<protein>
    <recommendedName>
        <fullName evidence="4">Histidinol phosphate aminotransferase</fullName>
    </recommendedName>
</protein>
<dbReference type="RefSeq" id="WP_085641321.1">
    <property type="nucleotide sequence ID" value="NZ_JFKC01000030.1"/>
</dbReference>
<evidence type="ECO:0000313" key="3">
    <source>
        <dbReference type="Proteomes" id="UP000193926"/>
    </source>
</evidence>
<evidence type="ECO:0000256" key="1">
    <source>
        <dbReference type="SAM" id="Phobius"/>
    </source>
</evidence>
<evidence type="ECO:0008006" key="4">
    <source>
        <dbReference type="Google" id="ProtNLM"/>
    </source>
</evidence>
<keyword evidence="1" id="KW-1133">Transmembrane helix</keyword>
<proteinExistence type="predicted"/>
<comment type="caution">
    <text evidence="2">The sequence shown here is derived from an EMBL/GenBank/DDBJ whole genome shotgun (WGS) entry which is preliminary data.</text>
</comment>
<accession>A0A1X4NCR4</accession>
<keyword evidence="3" id="KW-1185">Reference proteome</keyword>
<dbReference type="AlphaFoldDB" id="A0A1X4NCR4"/>
<gene>
    <name evidence="2" type="ORF">MGEO_18940</name>
</gene>
<dbReference type="EMBL" id="JFKC01000030">
    <property type="protein sequence ID" value="OSQ44566.1"/>
    <property type="molecule type" value="Genomic_DNA"/>
</dbReference>
<organism evidence="2 3">
    <name type="scientific">Marivita geojedonensis</name>
    <dbReference type="NCBI Taxonomy" id="1123756"/>
    <lineage>
        <taxon>Bacteria</taxon>
        <taxon>Pseudomonadati</taxon>
        <taxon>Pseudomonadota</taxon>
        <taxon>Alphaproteobacteria</taxon>
        <taxon>Rhodobacterales</taxon>
        <taxon>Roseobacteraceae</taxon>
        <taxon>Marivita</taxon>
    </lineage>
</organism>
<evidence type="ECO:0000313" key="2">
    <source>
        <dbReference type="EMBL" id="OSQ44566.1"/>
    </source>
</evidence>
<name>A0A1X4NCR4_9RHOB</name>
<keyword evidence="1" id="KW-0812">Transmembrane</keyword>
<dbReference type="Proteomes" id="UP000193926">
    <property type="component" value="Unassembled WGS sequence"/>
</dbReference>